<name>A0ABD1E0A3_HYPHA</name>
<evidence type="ECO:0000313" key="2">
    <source>
        <dbReference type="EMBL" id="KAL1488079.1"/>
    </source>
</evidence>
<protein>
    <submittedName>
        <fullName evidence="2">Uncharacterized protein</fullName>
    </submittedName>
</protein>
<evidence type="ECO:0000313" key="3">
    <source>
        <dbReference type="Proteomes" id="UP001566132"/>
    </source>
</evidence>
<dbReference type="EMBL" id="JBDJPC010000016">
    <property type="protein sequence ID" value="KAL1488079.1"/>
    <property type="molecule type" value="Genomic_DNA"/>
</dbReference>
<feature type="region of interest" description="Disordered" evidence="1">
    <location>
        <begin position="88"/>
        <end position="109"/>
    </location>
</feature>
<accession>A0ABD1E0A3</accession>
<feature type="region of interest" description="Disordered" evidence="1">
    <location>
        <begin position="23"/>
        <end position="51"/>
    </location>
</feature>
<dbReference type="Proteomes" id="UP001566132">
    <property type="component" value="Unassembled WGS sequence"/>
</dbReference>
<dbReference type="AlphaFoldDB" id="A0ABD1E0A3"/>
<proteinExistence type="predicted"/>
<keyword evidence="3" id="KW-1185">Reference proteome</keyword>
<organism evidence="2 3">
    <name type="scientific">Hypothenemus hampei</name>
    <name type="common">Coffee berry borer</name>
    <dbReference type="NCBI Taxonomy" id="57062"/>
    <lineage>
        <taxon>Eukaryota</taxon>
        <taxon>Metazoa</taxon>
        <taxon>Ecdysozoa</taxon>
        <taxon>Arthropoda</taxon>
        <taxon>Hexapoda</taxon>
        <taxon>Insecta</taxon>
        <taxon>Pterygota</taxon>
        <taxon>Neoptera</taxon>
        <taxon>Endopterygota</taxon>
        <taxon>Coleoptera</taxon>
        <taxon>Polyphaga</taxon>
        <taxon>Cucujiformia</taxon>
        <taxon>Curculionidae</taxon>
        <taxon>Scolytinae</taxon>
        <taxon>Hypothenemus</taxon>
    </lineage>
</organism>
<evidence type="ECO:0000256" key="1">
    <source>
        <dbReference type="SAM" id="MobiDB-lite"/>
    </source>
</evidence>
<comment type="caution">
    <text evidence="2">The sequence shown here is derived from an EMBL/GenBank/DDBJ whole genome shotgun (WGS) entry which is preliminary data.</text>
</comment>
<sequence>MALQNLSFFDASQLFPRVMVDRPAEPNISPTDFPNLQQKTTNSPGKNNCVLPSQRRSYAQITSQPTKKRLVQKGYDVQAHNECLHYPYSRPSEEDNNEPEIEFNNSTSCATKNITPSTSTSAIPNEDYETDLDLLLKITYFPRKDQN</sequence>
<gene>
    <name evidence="2" type="ORF">ABEB36_015447</name>
</gene>
<reference evidence="2 3" key="1">
    <citation type="submission" date="2024-05" db="EMBL/GenBank/DDBJ databases">
        <title>Genetic variation in Jamaican populations of the coffee berry borer (Hypothenemus hampei).</title>
        <authorList>
            <person name="Errbii M."/>
            <person name="Myrie A."/>
        </authorList>
    </citation>
    <scope>NUCLEOTIDE SEQUENCE [LARGE SCALE GENOMIC DNA]</scope>
    <source>
        <strain evidence="2">JA-Hopewell-2020-01-JO</strain>
        <tissue evidence="2">Whole body</tissue>
    </source>
</reference>
<feature type="compositionally biased region" description="Polar residues" evidence="1">
    <location>
        <begin position="28"/>
        <end position="51"/>
    </location>
</feature>